<evidence type="ECO:0000313" key="4">
    <source>
        <dbReference type="EnsemblPlants" id="Solyc02g094756.1.1"/>
    </source>
</evidence>
<dbReference type="Proteomes" id="UP000004994">
    <property type="component" value="Chromosome 2"/>
</dbReference>
<accession>A0A3Q7FCH7</accession>
<dbReference type="InterPro" id="IPR013103">
    <property type="entry name" value="RVT_2"/>
</dbReference>
<evidence type="ECO:0000259" key="3">
    <source>
        <dbReference type="Pfam" id="PF07727"/>
    </source>
</evidence>
<dbReference type="CDD" id="cd09272">
    <property type="entry name" value="RNase_HI_RT_Ty1"/>
    <property type="match status" value="1"/>
</dbReference>
<keyword evidence="5" id="KW-1185">Reference proteome</keyword>
<dbReference type="InterPro" id="IPR000073">
    <property type="entry name" value="AB_hydrolase_1"/>
</dbReference>
<dbReference type="SUPFAM" id="SSF56672">
    <property type="entry name" value="DNA/RNA polymerases"/>
    <property type="match status" value="1"/>
</dbReference>
<keyword evidence="1" id="KW-0378">Hydrolase</keyword>
<dbReference type="InterPro" id="IPR045889">
    <property type="entry name" value="MES/HNL"/>
</dbReference>
<dbReference type="Gene3D" id="3.40.50.1820">
    <property type="entry name" value="alpha/beta hydrolase"/>
    <property type="match status" value="1"/>
</dbReference>
<dbReference type="GO" id="GO:0080032">
    <property type="term" value="F:methyl jasmonate esterase activity"/>
    <property type="evidence" value="ECO:0000318"/>
    <property type="project" value="GO_Central"/>
</dbReference>
<dbReference type="AlphaFoldDB" id="A0A3Q7FCH7"/>
<dbReference type="OMA" id="CKGDELM"/>
<dbReference type="Pfam" id="PF00561">
    <property type="entry name" value="Abhydrolase_1"/>
    <property type="match status" value="1"/>
</dbReference>
<dbReference type="Pfam" id="PF07727">
    <property type="entry name" value="RVT_2"/>
    <property type="match status" value="1"/>
</dbReference>
<dbReference type="GO" id="GO:0080031">
    <property type="term" value="F:methyl salicylate esterase activity"/>
    <property type="evidence" value="ECO:0000318"/>
    <property type="project" value="GO_Central"/>
</dbReference>
<dbReference type="GO" id="GO:0009694">
    <property type="term" value="P:jasmonic acid metabolic process"/>
    <property type="evidence" value="ECO:0000318"/>
    <property type="project" value="GO_Central"/>
</dbReference>
<dbReference type="GO" id="GO:0080030">
    <property type="term" value="F:methyl indole-3-acetate esterase activity"/>
    <property type="evidence" value="ECO:0000318"/>
    <property type="project" value="GO_Central"/>
</dbReference>
<evidence type="ECO:0000313" key="5">
    <source>
        <dbReference type="Proteomes" id="UP000004994"/>
    </source>
</evidence>
<dbReference type="InParanoid" id="A0A3Q7FCH7"/>
<sequence>MIQDIKDALHNNFSMKDLGDLRYFLGIEILRSKTGILLNQRKYALELIFDCGLSGSKPAATPLEPNKKLTSVDYDEFTGNISDPLFKDVTAYQRLVGRLLYLTTTRHDICFAVQVLSQFMQRPKISHWEAGMRLVRYIKGCPGQGILLSSEPSTQLEGFCDSDWASCPNTRRSVTGYTIKLGNSLISWKSKKQHTVSRSSAEAEYRSMAAAISEIIWLVGILKELNVNTETPKHFVLVHGACHGSWCWYKLKPLLEAAGHKVTALDMAASGIDLRKIEEIRTLVDYTAPLMEFMESLPHEEKVVLVGHSLGGMNLALAMEKYPKKIYAAVFLAALMPDSAHMSSYVLDQQFERTPTKNWCDTQFVSYGSPEEPLTSIILDPKLLAHRFYQLCSPEDVALASTLIRPSSQFIEDLSKAKYFTDEGYGSVNKVYIMLE</sequence>
<dbReference type="InterPro" id="IPR043502">
    <property type="entry name" value="DNA/RNA_pol_sf"/>
</dbReference>
<evidence type="ECO:0000259" key="2">
    <source>
        <dbReference type="Pfam" id="PF00561"/>
    </source>
</evidence>
<protein>
    <recommendedName>
        <fullName evidence="6">AB hydrolase-1 domain-containing protein</fullName>
    </recommendedName>
</protein>
<dbReference type="SUPFAM" id="SSF53474">
    <property type="entry name" value="alpha/beta-Hydrolases"/>
    <property type="match status" value="1"/>
</dbReference>
<feature type="domain" description="AB hydrolase-1" evidence="2">
    <location>
        <begin position="234"/>
        <end position="355"/>
    </location>
</feature>
<dbReference type="PANTHER" id="PTHR10992">
    <property type="entry name" value="METHYLESTERASE FAMILY MEMBER"/>
    <property type="match status" value="1"/>
</dbReference>
<dbReference type="PANTHER" id="PTHR10992:SF1083">
    <property type="entry name" value="METHYLESTERASE 1"/>
    <property type="match status" value="1"/>
</dbReference>
<reference evidence="4" key="2">
    <citation type="submission" date="2019-01" db="UniProtKB">
        <authorList>
            <consortium name="EnsemblPlants"/>
        </authorList>
    </citation>
    <scope>IDENTIFICATION</scope>
    <source>
        <strain evidence="4">cv. Heinz 1706</strain>
    </source>
</reference>
<dbReference type="GO" id="GO:0009696">
    <property type="term" value="P:salicylic acid metabolic process"/>
    <property type="evidence" value="ECO:0000318"/>
    <property type="project" value="GO_Central"/>
</dbReference>
<name>A0A3Q7FCH7_SOLLC</name>
<evidence type="ECO:0008006" key="6">
    <source>
        <dbReference type="Google" id="ProtNLM"/>
    </source>
</evidence>
<dbReference type="InterPro" id="IPR029058">
    <property type="entry name" value="AB_hydrolase_fold"/>
</dbReference>
<dbReference type="PaxDb" id="4081-Solyc02g065260.2.1"/>
<dbReference type="EnsemblPlants" id="Solyc02g094756.1.1">
    <property type="protein sequence ID" value="Solyc02g094756.1.1"/>
    <property type="gene ID" value="Solyc02g094756.1"/>
</dbReference>
<feature type="domain" description="Reverse transcriptase Ty1/copia-type" evidence="3">
    <location>
        <begin position="1"/>
        <end position="64"/>
    </location>
</feature>
<proteinExistence type="predicted"/>
<organism evidence="4">
    <name type="scientific">Solanum lycopersicum</name>
    <name type="common">Tomato</name>
    <name type="synonym">Lycopersicon esculentum</name>
    <dbReference type="NCBI Taxonomy" id="4081"/>
    <lineage>
        <taxon>Eukaryota</taxon>
        <taxon>Viridiplantae</taxon>
        <taxon>Streptophyta</taxon>
        <taxon>Embryophyta</taxon>
        <taxon>Tracheophyta</taxon>
        <taxon>Spermatophyta</taxon>
        <taxon>Magnoliopsida</taxon>
        <taxon>eudicotyledons</taxon>
        <taxon>Gunneridae</taxon>
        <taxon>Pentapetalae</taxon>
        <taxon>asterids</taxon>
        <taxon>lamiids</taxon>
        <taxon>Solanales</taxon>
        <taxon>Solanaceae</taxon>
        <taxon>Solanoideae</taxon>
        <taxon>Solaneae</taxon>
        <taxon>Solanum</taxon>
        <taxon>Solanum subgen. Lycopersicon</taxon>
    </lineage>
</organism>
<reference evidence="4" key="1">
    <citation type="journal article" date="2012" name="Nature">
        <title>The tomato genome sequence provides insights into fleshy fruit evolution.</title>
        <authorList>
            <consortium name="Tomato Genome Consortium"/>
        </authorList>
    </citation>
    <scope>NUCLEOTIDE SEQUENCE [LARGE SCALE GENOMIC DNA]</scope>
    <source>
        <strain evidence="4">cv. Heinz 1706</strain>
    </source>
</reference>
<evidence type="ECO:0000256" key="1">
    <source>
        <dbReference type="ARBA" id="ARBA00022801"/>
    </source>
</evidence>
<dbReference type="Gramene" id="Solyc02g094756.1.1">
    <property type="protein sequence ID" value="Solyc02g094756.1.1"/>
    <property type="gene ID" value="Solyc02g094756.1"/>
</dbReference>
<dbReference type="FunFam" id="3.40.50.1820:FF:000051">
    <property type="entry name" value="(S)-hydroxynitrile lyase"/>
    <property type="match status" value="1"/>
</dbReference>